<dbReference type="AlphaFoldDB" id="A0A2K9AYT5"/>
<dbReference type="RefSeq" id="WP_018624697.1">
    <property type="nucleotide sequence ID" value="NZ_BMGO01000001.1"/>
</dbReference>
<keyword evidence="2" id="KW-1185">Reference proteome</keyword>
<reference evidence="1 2" key="1">
    <citation type="submission" date="2017-12" db="EMBL/GenBank/DDBJ databases">
        <title>Kangiella profundi FT102 completed genome.</title>
        <authorList>
            <person name="Xu J."/>
            <person name="Wang J."/>
            <person name="Lu Y."/>
        </authorList>
    </citation>
    <scope>NUCLEOTIDE SEQUENCE [LARGE SCALE GENOMIC DNA]</scope>
    <source>
        <strain evidence="1 2">FT102</strain>
    </source>
</reference>
<dbReference type="KEGG" id="kpd:CW740_07170"/>
<dbReference type="OrthoDB" id="7062948at2"/>
<proteinExistence type="predicted"/>
<dbReference type="InterPro" id="IPR046651">
    <property type="entry name" value="DUF6763"/>
</dbReference>
<dbReference type="EMBL" id="CP025120">
    <property type="protein sequence ID" value="AUD79039.1"/>
    <property type="molecule type" value="Genomic_DNA"/>
</dbReference>
<sequence>MAQLLTPQRGHWYKRSDLDTIFEVVALDDDEGTIEVQYFGGEIEEFDINSWQLLELSQAAPPEDWSGALEVDDYTRGDDLDLAPGSLDDVLNIIDSNDY</sequence>
<evidence type="ECO:0000313" key="2">
    <source>
        <dbReference type="Proteomes" id="UP000232693"/>
    </source>
</evidence>
<accession>A0A2K9AYT5</accession>
<name>A0A2K9AYT5_9GAMM</name>
<protein>
    <submittedName>
        <fullName evidence="1">Uncharacterized protein</fullName>
    </submittedName>
</protein>
<organism evidence="1 2">
    <name type="scientific">Kangiella profundi</name>
    <dbReference type="NCBI Taxonomy" id="1561924"/>
    <lineage>
        <taxon>Bacteria</taxon>
        <taxon>Pseudomonadati</taxon>
        <taxon>Pseudomonadota</taxon>
        <taxon>Gammaproteobacteria</taxon>
        <taxon>Kangiellales</taxon>
        <taxon>Kangiellaceae</taxon>
        <taxon>Kangiella</taxon>
    </lineage>
</organism>
<evidence type="ECO:0000313" key="1">
    <source>
        <dbReference type="EMBL" id="AUD79039.1"/>
    </source>
</evidence>
<dbReference type="Proteomes" id="UP000232693">
    <property type="component" value="Chromosome"/>
</dbReference>
<gene>
    <name evidence="1" type="ORF">CW740_07170</name>
</gene>
<dbReference type="Pfam" id="PF20549">
    <property type="entry name" value="DUF6763"/>
    <property type="match status" value="1"/>
</dbReference>